<evidence type="ECO:0000313" key="2">
    <source>
        <dbReference type="Proteomes" id="UP000290288"/>
    </source>
</evidence>
<reference evidence="1 2" key="1">
    <citation type="submission" date="2019-01" db="EMBL/GenBank/DDBJ databases">
        <title>Draft genome sequence of Psathyrella aberdarensis IHI B618.</title>
        <authorList>
            <person name="Buettner E."/>
            <person name="Kellner H."/>
        </authorList>
    </citation>
    <scope>NUCLEOTIDE SEQUENCE [LARGE SCALE GENOMIC DNA]</scope>
    <source>
        <strain evidence="1 2">IHI B618</strain>
    </source>
</reference>
<comment type="caution">
    <text evidence="1">The sequence shown here is derived from an EMBL/GenBank/DDBJ whole genome shotgun (WGS) entry which is preliminary data.</text>
</comment>
<organism evidence="1 2">
    <name type="scientific">Candolleomyces aberdarensis</name>
    <dbReference type="NCBI Taxonomy" id="2316362"/>
    <lineage>
        <taxon>Eukaryota</taxon>
        <taxon>Fungi</taxon>
        <taxon>Dikarya</taxon>
        <taxon>Basidiomycota</taxon>
        <taxon>Agaricomycotina</taxon>
        <taxon>Agaricomycetes</taxon>
        <taxon>Agaricomycetidae</taxon>
        <taxon>Agaricales</taxon>
        <taxon>Agaricineae</taxon>
        <taxon>Psathyrellaceae</taxon>
        <taxon>Candolleomyces</taxon>
    </lineage>
</organism>
<gene>
    <name evidence="1" type="ORF">EST38_g13882</name>
</gene>
<protein>
    <submittedName>
        <fullName evidence="1">Uncharacterized protein</fullName>
    </submittedName>
</protein>
<dbReference type="AlphaFoldDB" id="A0A4Q2CZW6"/>
<dbReference type="EMBL" id="SDEE01001487">
    <property type="protein sequence ID" value="RXW11972.1"/>
    <property type="molecule type" value="Genomic_DNA"/>
</dbReference>
<evidence type="ECO:0000313" key="1">
    <source>
        <dbReference type="EMBL" id="RXW11972.1"/>
    </source>
</evidence>
<keyword evidence="2" id="KW-1185">Reference proteome</keyword>
<accession>A0A4Q2CZW6</accession>
<sequence length="48" mass="5100">MPTFGHRWHPKLASTAFKAAASTASKAPAKPAEAPEAAEEDLQACCFR</sequence>
<name>A0A4Q2CZW6_9AGAR</name>
<proteinExistence type="predicted"/>
<dbReference type="Proteomes" id="UP000290288">
    <property type="component" value="Unassembled WGS sequence"/>
</dbReference>